<evidence type="ECO:0000313" key="4">
    <source>
        <dbReference type="EMBL" id="CAF0917917.1"/>
    </source>
</evidence>
<accession>A0A814A6Y0</accession>
<gene>
    <name evidence="3" type="ORF">GPM918_LOCUS9018</name>
    <name evidence="4" type="ORF">OVA965_LOCUS10464</name>
    <name evidence="5" type="ORF">SRO942_LOCUS9019</name>
    <name evidence="6" type="ORF">TMI583_LOCUS10462</name>
</gene>
<organism evidence="3 7">
    <name type="scientific">Didymodactylos carnosus</name>
    <dbReference type="NCBI Taxonomy" id="1234261"/>
    <lineage>
        <taxon>Eukaryota</taxon>
        <taxon>Metazoa</taxon>
        <taxon>Spiralia</taxon>
        <taxon>Gnathifera</taxon>
        <taxon>Rotifera</taxon>
        <taxon>Eurotatoria</taxon>
        <taxon>Bdelloidea</taxon>
        <taxon>Philodinida</taxon>
        <taxon>Philodinidae</taxon>
        <taxon>Didymodactylos</taxon>
    </lineage>
</organism>
<feature type="domain" description="Peptidase S1" evidence="2">
    <location>
        <begin position="82"/>
        <end position="273"/>
    </location>
</feature>
<dbReference type="Proteomes" id="UP000682733">
    <property type="component" value="Unassembled WGS sequence"/>
</dbReference>
<protein>
    <recommendedName>
        <fullName evidence="2">Peptidase S1 domain-containing protein</fullName>
    </recommendedName>
</protein>
<keyword evidence="7" id="KW-1185">Reference proteome</keyword>
<dbReference type="GO" id="GO:0004252">
    <property type="term" value="F:serine-type endopeptidase activity"/>
    <property type="evidence" value="ECO:0007669"/>
    <property type="project" value="InterPro"/>
</dbReference>
<dbReference type="SMART" id="SM00020">
    <property type="entry name" value="Tryp_SPc"/>
    <property type="match status" value="1"/>
</dbReference>
<dbReference type="EMBL" id="CAJOBA010003879">
    <property type="protein sequence ID" value="CAF3695890.1"/>
    <property type="molecule type" value="Genomic_DNA"/>
</dbReference>
<dbReference type="SUPFAM" id="SSF50494">
    <property type="entry name" value="Trypsin-like serine proteases"/>
    <property type="match status" value="1"/>
</dbReference>
<dbReference type="Pfam" id="PF00089">
    <property type="entry name" value="Trypsin"/>
    <property type="match status" value="1"/>
</dbReference>
<reference evidence="3" key="1">
    <citation type="submission" date="2021-02" db="EMBL/GenBank/DDBJ databases">
        <authorList>
            <person name="Nowell W R."/>
        </authorList>
    </citation>
    <scope>NUCLEOTIDE SEQUENCE</scope>
</reference>
<evidence type="ECO:0000259" key="2">
    <source>
        <dbReference type="PROSITE" id="PS50240"/>
    </source>
</evidence>
<dbReference type="AlphaFoldDB" id="A0A814A6Y0"/>
<dbReference type="PANTHER" id="PTHR24252">
    <property type="entry name" value="ACROSIN-RELATED"/>
    <property type="match status" value="1"/>
</dbReference>
<dbReference type="Proteomes" id="UP000681722">
    <property type="component" value="Unassembled WGS sequence"/>
</dbReference>
<dbReference type="InterPro" id="IPR001254">
    <property type="entry name" value="Trypsin_dom"/>
</dbReference>
<evidence type="ECO:0000313" key="3">
    <source>
        <dbReference type="EMBL" id="CAF0908491.1"/>
    </source>
</evidence>
<dbReference type="EMBL" id="CAJOBC010001633">
    <property type="protein sequence ID" value="CAF3689987.1"/>
    <property type="molecule type" value="Genomic_DNA"/>
</dbReference>
<evidence type="ECO:0000313" key="6">
    <source>
        <dbReference type="EMBL" id="CAF3695890.1"/>
    </source>
</evidence>
<evidence type="ECO:0000313" key="5">
    <source>
        <dbReference type="EMBL" id="CAF3689987.1"/>
    </source>
</evidence>
<comment type="caution">
    <text evidence="3">The sequence shown here is derived from an EMBL/GenBank/DDBJ whole genome shotgun (WGS) entry which is preliminary data.</text>
</comment>
<dbReference type="InterPro" id="IPR043504">
    <property type="entry name" value="Peptidase_S1_PA_chymotrypsin"/>
</dbReference>
<dbReference type="Proteomes" id="UP000677228">
    <property type="component" value="Unassembled WGS sequence"/>
</dbReference>
<dbReference type="InterPro" id="IPR018114">
    <property type="entry name" value="TRYPSIN_HIS"/>
</dbReference>
<evidence type="ECO:0000256" key="1">
    <source>
        <dbReference type="ARBA" id="ARBA00023157"/>
    </source>
</evidence>
<keyword evidence="1" id="KW-1015">Disulfide bond</keyword>
<dbReference type="FunFam" id="2.40.10.10:FF:000068">
    <property type="entry name" value="transmembrane protease serine 2"/>
    <property type="match status" value="1"/>
</dbReference>
<proteinExistence type="predicted"/>
<dbReference type="EMBL" id="CAJNOQ010001633">
    <property type="protein sequence ID" value="CAF0908491.1"/>
    <property type="molecule type" value="Genomic_DNA"/>
</dbReference>
<dbReference type="Proteomes" id="UP000663829">
    <property type="component" value="Unassembled WGS sequence"/>
</dbReference>
<dbReference type="PROSITE" id="PS50240">
    <property type="entry name" value="TRYPSIN_DOM"/>
    <property type="match status" value="1"/>
</dbReference>
<dbReference type="PROSITE" id="PS00134">
    <property type="entry name" value="TRYPSIN_HIS"/>
    <property type="match status" value="1"/>
</dbReference>
<dbReference type="EMBL" id="CAJNOK010003876">
    <property type="protein sequence ID" value="CAF0917917.1"/>
    <property type="molecule type" value="Genomic_DNA"/>
</dbReference>
<dbReference type="GO" id="GO:0006508">
    <property type="term" value="P:proteolysis"/>
    <property type="evidence" value="ECO:0007669"/>
    <property type="project" value="InterPro"/>
</dbReference>
<dbReference type="OrthoDB" id="10051896at2759"/>
<dbReference type="CDD" id="cd00190">
    <property type="entry name" value="Tryp_SPc"/>
    <property type="match status" value="1"/>
</dbReference>
<dbReference type="PRINTS" id="PR00722">
    <property type="entry name" value="CHYMOTRYPSIN"/>
</dbReference>
<evidence type="ECO:0000313" key="7">
    <source>
        <dbReference type="Proteomes" id="UP000663829"/>
    </source>
</evidence>
<sequence>MTYSHIQGYIIRPQGTFYQQQQQSSNNRWYYSNMNDNIRTKWHWTHNDVPSSNYYRNIPDNGDQFSSMLCGSSKTSMRFSRIMGGQDAVPYSYPWMVSLAKRSINNQHLCGGVIISRQHVLTAAHCIEDFSNADDLSVFMGIHYAVGNLNPYQAMEWVIHPKYDPETFANDIAIITLRTQIPTNDERIGIICLPPDDTGKTYPPIKTSAVAIGWGSTSFGGRPSVALKQVAIPILDSDKWPCNIYLTFPEGQICAGELSGGADTCQADSGSDD</sequence>
<name>A0A814A6Y0_9BILA</name>
<dbReference type="InterPro" id="IPR009003">
    <property type="entry name" value="Peptidase_S1_PA"/>
</dbReference>
<dbReference type="InterPro" id="IPR001314">
    <property type="entry name" value="Peptidase_S1A"/>
</dbReference>
<dbReference type="Gene3D" id="2.40.10.10">
    <property type="entry name" value="Trypsin-like serine proteases"/>
    <property type="match status" value="1"/>
</dbReference>
<dbReference type="PANTHER" id="PTHR24252:SF7">
    <property type="entry name" value="HYALIN"/>
    <property type="match status" value="1"/>
</dbReference>